<accession>A0A4U8TQ79</accession>
<evidence type="ECO:0000313" key="2">
    <source>
        <dbReference type="EMBL" id="TLE02791.1"/>
    </source>
</evidence>
<feature type="transmembrane region" description="Helical" evidence="1">
    <location>
        <begin position="370"/>
        <end position="389"/>
    </location>
</feature>
<proteinExistence type="predicted"/>
<feature type="transmembrane region" description="Helical" evidence="1">
    <location>
        <begin position="143"/>
        <end position="168"/>
    </location>
</feature>
<sequence length="409" mass="44865">MYQGISLTQAPPLAVVFGFFFNAQVYLGLAGILGLAEVWQGGFSLQGIYFIHCFSIGFLLLTMFGAISQMLPVLAGVRLQSPKMTAFFTLLCLNFGLVAFIAAFRWNLSLFGVALVFLVLGILIFVGSVALKLRNIEHFTPTIVYICAALASLLLTAGFGVALLGGYAQWWDMPSWLTRFHFSLGGLGWIGLLIIGVSLQVLPMFYVAPAFPKAFFVALVPLLLLAFVLSLGFGLEKLALVFGGGFIACFGALGLFILGRRKRKIKEASITFWRVGLSAFMIAGALMWGAIGLELLNVSISIFVGGVMAIVYAMMYKIVPFLTWFHLSYAGVLELPNMREIVPQRIIKVHLILFIVGFGCALLWQVSVFASLFCIICVLLSLIAGFALCKAYRIYTYTLNNAPRMVWQT</sequence>
<feature type="transmembrane region" description="Helical" evidence="1">
    <location>
        <begin position="271"/>
        <end position="291"/>
    </location>
</feature>
<evidence type="ECO:0000313" key="3">
    <source>
        <dbReference type="Proteomes" id="UP000029707"/>
    </source>
</evidence>
<protein>
    <recommendedName>
        <fullName evidence="4">NnrS family protein</fullName>
    </recommendedName>
</protein>
<dbReference type="Proteomes" id="UP000029707">
    <property type="component" value="Unassembled WGS sequence"/>
</dbReference>
<evidence type="ECO:0008006" key="4">
    <source>
        <dbReference type="Google" id="ProtNLM"/>
    </source>
</evidence>
<keyword evidence="1" id="KW-1133">Transmembrane helix</keyword>
<gene>
    <name evidence="2" type="ORF">LS65_002375</name>
</gene>
<feature type="transmembrane region" description="Helical" evidence="1">
    <location>
        <begin position="48"/>
        <end position="74"/>
    </location>
</feature>
<dbReference type="STRING" id="425400.LS65_10310"/>
<comment type="caution">
    <text evidence="2">The sequence shown here is derived from an EMBL/GenBank/DDBJ whole genome shotgun (WGS) entry which is preliminary data.</text>
</comment>
<evidence type="ECO:0000256" key="1">
    <source>
        <dbReference type="SAM" id="Phobius"/>
    </source>
</evidence>
<dbReference type="RefSeq" id="WP_034363888.1">
    <property type="nucleotide sequence ID" value="NZ_CAJUDB010000001.1"/>
</dbReference>
<feature type="transmembrane region" description="Helical" evidence="1">
    <location>
        <begin position="346"/>
        <end position="364"/>
    </location>
</feature>
<feature type="transmembrane region" description="Helical" evidence="1">
    <location>
        <begin position="214"/>
        <end position="233"/>
    </location>
</feature>
<keyword evidence="1" id="KW-0812">Transmembrane</keyword>
<dbReference type="AlphaFoldDB" id="A0A4U8TQ79"/>
<reference evidence="2 3" key="1">
    <citation type="journal article" date="2014" name="Genome Announc.">
        <title>Draft genome sequences of eight enterohepatic helicobacter species isolated from both laboratory and wild rodents.</title>
        <authorList>
            <person name="Sheh A."/>
            <person name="Shen Z."/>
            <person name="Fox J.G."/>
        </authorList>
    </citation>
    <scope>NUCLEOTIDE SEQUENCE [LARGE SCALE GENOMIC DNA]</scope>
    <source>
        <strain evidence="2 3">MIT 01-6451</strain>
    </source>
</reference>
<organism evidence="2 3">
    <name type="scientific">Helicobacter japonicus</name>
    <dbReference type="NCBI Taxonomy" id="425400"/>
    <lineage>
        <taxon>Bacteria</taxon>
        <taxon>Pseudomonadati</taxon>
        <taxon>Campylobacterota</taxon>
        <taxon>Epsilonproteobacteria</taxon>
        <taxon>Campylobacterales</taxon>
        <taxon>Helicobacteraceae</taxon>
        <taxon>Helicobacter</taxon>
    </lineage>
</organism>
<feature type="transmembrane region" description="Helical" evidence="1">
    <location>
        <begin position="180"/>
        <end position="202"/>
    </location>
</feature>
<feature type="transmembrane region" description="Helical" evidence="1">
    <location>
        <begin position="110"/>
        <end position="131"/>
    </location>
</feature>
<dbReference type="EMBL" id="JRMQ02000002">
    <property type="protein sequence ID" value="TLE02791.1"/>
    <property type="molecule type" value="Genomic_DNA"/>
</dbReference>
<keyword evidence="3" id="KW-1185">Reference proteome</keyword>
<feature type="transmembrane region" description="Helical" evidence="1">
    <location>
        <begin position="303"/>
        <end position="325"/>
    </location>
</feature>
<feature type="transmembrane region" description="Helical" evidence="1">
    <location>
        <begin position="86"/>
        <end position="104"/>
    </location>
</feature>
<feature type="transmembrane region" description="Helical" evidence="1">
    <location>
        <begin position="239"/>
        <end position="259"/>
    </location>
</feature>
<name>A0A4U8TQ79_9HELI</name>
<keyword evidence="1" id="KW-0472">Membrane</keyword>
<feature type="transmembrane region" description="Helical" evidence="1">
    <location>
        <begin position="12"/>
        <end position="36"/>
    </location>
</feature>
<dbReference type="OrthoDB" id="5295665at2"/>